<dbReference type="AlphaFoldDB" id="A0A2J6Q8D8"/>
<dbReference type="OrthoDB" id="4508730at2759"/>
<sequence length="314" mass="36509">MGKRNGPPSDRVQAGRIEKQRRDEARAKLPAWYLRLSSQLYTKYRSVSPEAFDEDLSELGESDKPSEEEDEPECECDSDASECDCGFEDEKDEDNQSEKTCEGSEAEFYYEMKDCRRERKKSVLQERKTIEKEKESAMEVSKAKEEEVNTAYTAFKKTRRQAKKKGETIPLDFVFGHRGIVYDLFSTQHVEWFFIYSMFSTQRADFYYLDECHGGPPPQDGEERPMFGMIYINAEATCEYGPIAVPTRARRKTVKVIGDKTYELKFKFFDKKYLKLSLPCAMLERGIKLPPDAPETFEFVGILRDMAQESRRRA</sequence>
<dbReference type="Proteomes" id="UP000235672">
    <property type="component" value="Unassembled WGS sequence"/>
</dbReference>
<dbReference type="EMBL" id="KZ613477">
    <property type="protein sequence ID" value="PMD22521.1"/>
    <property type="molecule type" value="Genomic_DNA"/>
</dbReference>
<feature type="compositionally biased region" description="Basic and acidic residues" evidence="1">
    <location>
        <begin position="16"/>
        <end position="25"/>
    </location>
</feature>
<evidence type="ECO:0000313" key="3">
    <source>
        <dbReference type="Proteomes" id="UP000235672"/>
    </source>
</evidence>
<evidence type="ECO:0000313" key="2">
    <source>
        <dbReference type="EMBL" id="PMD22521.1"/>
    </source>
</evidence>
<feature type="region of interest" description="Disordered" evidence="1">
    <location>
        <begin position="1"/>
        <end position="25"/>
    </location>
</feature>
<organism evidence="2 3">
    <name type="scientific">Hyaloscypha hepaticicola</name>
    <dbReference type="NCBI Taxonomy" id="2082293"/>
    <lineage>
        <taxon>Eukaryota</taxon>
        <taxon>Fungi</taxon>
        <taxon>Dikarya</taxon>
        <taxon>Ascomycota</taxon>
        <taxon>Pezizomycotina</taxon>
        <taxon>Leotiomycetes</taxon>
        <taxon>Helotiales</taxon>
        <taxon>Hyaloscyphaceae</taxon>
        <taxon>Hyaloscypha</taxon>
    </lineage>
</organism>
<gene>
    <name evidence="2" type="ORF">NA56DRAFT_89541</name>
</gene>
<reference evidence="2 3" key="1">
    <citation type="submission" date="2016-05" db="EMBL/GenBank/DDBJ databases">
        <title>A degradative enzymes factory behind the ericoid mycorrhizal symbiosis.</title>
        <authorList>
            <consortium name="DOE Joint Genome Institute"/>
            <person name="Martino E."/>
            <person name="Morin E."/>
            <person name="Grelet G."/>
            <person name="Kuo A."/>
            <person name="Kohler A."/>
            <person name="Daghino S."/>
            <person name="Barry K."/>
            <person name="Choi C."/>
            <person name="Cichocki N."/>
            <person name="Clum A."/>
            <person name="Copeland A."/>
            <person name="Hainaut M."/>
            <person name="Haridas S."/>
            <person name="Labutti K."/>
            <person name="Lindquist E."/>
            <person name="Lipzen A."/>
            <person name="Khouja H.-R."/>
            <person name="Murat C."/>
            <person name="Ohm R."/>
            <person name="Olson A."/>
            <person name="Spatafora J."/>
            <person name="Veneault-Fourrey C."/>
            <person name="Henrissat B."/>
            <person name="Grigoriev I."/>
            <person name="Martin F."/>
            <person name="Perotto S."/>
        </authorList>
    </citation>
    <scope>NUCLEOTIDE SEQUENCE [LARGE SCALE GENOMIC DNA]</scope>
    <source>
        <strain evidence="2 3">UAMH 7357</strain>
    </source>
</reference>
<proteinExistence type="predicted"/>
<name>A0A2J6Q8D8_9HELO</name>
<feature type="compositionally biased region" description="Acidic residues" evidence="1">
    <location>
        <begin position="51"/>
        <end position="93"/>
    </location>
</feature>
<accession>A0A2J6Q8D8</accession>
<protein>
    <submittedName>
        <fullName evidence="2">Uncharacterized protein</fullName>
    </submittedName>
</protein>
<dbReference type="STRING" id="1745343.A0A2J6Q8D8"/>
<feature type="region of interest" description="Disordered" evidence="1">
    <location>
        <begin position="48"/>
        <end position="101"/>
    </location>
</feature>
<evidence type="ECO:0000256" key="1">
    <source>
        <dbReference type="SAM" id="MobiDB-lite"/>
    </source>
</evidence>
<keyword evidence="3" id="KW-1185">Reference proteome</keyword>